<evidence type="ECO:0000313" key="2">
    <source>
        <dbReference type="EMBL" id="TVP41607.1"/>
    </source>
</evidence>
<dbReference type="InterPro" id="IPR002491">
    <property type="entry name" value="ABC_transptr_periplasmic_BD"/>
</dbReference>
<dbReference type="EMBL" id="VOAH01000001">
    <property type="protein sequence ID" value="TVP41607.1"/>
    <property type="molecule type" value="Genomic_DNA"/>
</dbReference>
<dbReference type="SUPFAM" id="SSF53807">
    <property type="entry name" value="Helical backbone' metal receptor"/>
    <property type="match status" value="1"/>
</dbReference>
<dbReference type="Gene3D" id="3.40.50.1980">
    <property type="entry name" value="Nitrogenase molybdenum iron protein domain"/>
    <property type="match status" value="2"/>
</dbReference>
<gene>
    <name evidence="2" type="ORF">NARC_10012</name>
</gene>
<comment type="caution">
    <text evidence="2">The sequence shown here is derived from an EMBL/GenBank/DDBJ whole genome shotgun (WGS) entry which is preliminary data.</text>
</comment>
<evidence type="ECO:0000259" key="1">
    <source>
        <dbReference type="PROSITE" id="PS50983"/>
    </source>
</evidence>
<dbReference type="Proteomes" id="UP000315289">
    <property type="component" value="Unassembled WGS sequence"/>
</dbReference>
<dbReference type="PROSITE" id="PS50983">
    <property type="entry name" value="FE_B12_PBP"/>
    <property type="match status" value="1"/>
</dbReference>
<keyword evidence="3" id="KW-1185">Reference proteome</keyword>
<accession>A0A557SYC6</accession>
<feature type="domain" description="Fe/B12 periplasmic-binding" evidence="1">
    <location>
        <begin position="25"/>
        <end position="318"/>
    </location>
</feature>
<protein>
    <submittedName>
        <fullName evidence="2">ABC-type Fe3+-hydroxamate transport system, periplasmic component</fullName>
    </submittedName>
</protein>
<sequence length="332" mass="37965">MILRKVKFECNKYKVGLFPVAKYSRILSFLPSATEIIFELGLEDLLKGVTHECTHPKQAMKIPKIIKPTISFNEMNSSQIDKKVREMSIRGEPLFKIDINKIREIKPDLIISQNMCSVCAPFDKEIQATFRILGYHPHNLVLNPTNLFEILQSILVLGKELGRTQEASKITLQLQERINTIKAILQESKNIHLLENRPKVMCLDWLEPFYLAGHWIPDMLDIVGAKGLNGQGGLDSQLINTLKILELNPDKVVIMPCGFDITRSQKEYHQIKDSNWDSLRANKKKEIYIVNPNAYFSKPSPRIVTGIEILSKIVNPEAFEQIKIPKSSFCRV</sequence>
<reference evidence="2 3" key="1">
    <citation type="journal article" date="2019" name="Front. Microbiol.">
        <title>Ammonia Oxidation by the Arctic Terrestrial Thaumarchaeote Candidatus Nitrosocosmicus arcticus Is Stimulated by Increasing Temperatures.</title>
        <authorList>
            <person name="Alves R.J.E."/>
            <person name="Kerou M."/>
            <person name="Zappe A."/>
            <person name="Bittner R."/>
            <person name="Abby S.S."/>
            <person name="Schmidt H.A."/>
            <person name="Pfeifer K."/>
            <person name="Schleper C."/>
        </authorList>
    </citation>
    <scope>NUCLEOTIDE SEQUENCE [LARGE SCALE GENOMIC DNA]</scope>
    <source>
        <strain evidence="2 3">Kfb</strain>
    </source>
</reference>
<evidence type="ECO:0000313" key="3">
    <source>
        <dbReference type="Proteomes" id="UP000315289"/>
    </source>
</evidence>
<name>A0A557SYC6_9ARCH</name>
<dbReference type="PANTHER" id="PTHR42860">
    <property type="entry name" value="VITAMIN B12-BINDING PROTEIN"/>
    <property type="match status" value="1"/>
</dbReference>
<dbReference type="PANTHER" id="PTHR42860:SF1">
    <property type="entry name" value="VITAMIN B12-BINDING PROTEIN"/>
    <property type="match status" value="1"/>
</dbReference>
<dbReference type="Pfam" id="PF01497">
    <property type="entry name" value="Peripla_BP_2"/>
    <property type="match status" value="1"/>
</dbReference>
<dbReference type="InterPro" id="IPR051030">
    <property type="entry name" value="Vitamin_B12-ABC_binding"/>
</dbReference>
<proteinExistence type="predicted"/>
<organism evidence="2 3">
    <name type="scientific">Candidatus Nitrosocosmicus arcticus</name>
    <dbReference type="NCBI Taxonomy" id="2035267"/>
    <lineage>
        <taxon>Archaea</taxon>
        <taxon>Nitrososphaerota</taxon>
        <taxon>Nitrososphaeria</taxon>
        <taxon>Nitrososphaerales</taxon>
        <taxon>Nitrososphaeraceae</taxon>
        <taxon>Candidatus Nitrosocosmicus</taxon>
    </lineage>
</organism>
<dbReference type="AlphaFoldDB" id="A0A557SYC6"/>